<gene>
    <name evidence="10" type="ORF">HCN44_005708</name>
</gene>
<name>A0A835CR54_APHGI</name>
<dbReference type="PANTHER" id="PTHR13035:SF0">
    <property type="entry name" value="PROTEIN N-TERMINAL GLUTAMINE AMIDOHYDROLASE"/>
    <property type="match status" value="1"/>
</dbReference>
<evidence type="ECO:0000313" key="11">
    <source>
        <dbReference type="Proteomes" id="UP000639338"/>
    </source>
</evidence>
<dbReference type="Pfam" id="PF09764">
    <property type="entry name" value="Nt_Gln_amidase"/>
    <property type="match status" value="1"/>
</dbReference>
<comment type="subunit">
    <text evidence="3 8">Monomer.</text>
</comment>
<comment type="similarity">
    <text evidence="2 8">Belongs to the NTAQ1 family.</text>
</comment>
<evidence type="ECO:0000256" key="6">
    <source>
        <dbReference type="ARBA" id="ARBA00022801"/>
    </source>
</evidence>
<evidence type="ECO:0000256" key="4">
    <source>
        <dbReference type="ARBA" id="ARBA00012718"/>
    </source>
</evidence>
<dbReference type="PANTHER" id="PTHR13035">
    <property type="entry name" value="PROTEIN N-TERMINAL GLUTAMINE AMIDOHYDROLASE"/>
    <property type="match status" value="1"/>
</dbReference>
<sequence length="218" mass="25296">MALDNRVTTTTKPIAPLFPRAADCVYTSCYCEENVWKLCQDVATKNQSELPFCYVTFISNDNRSVPLLRQRDGKDENKVIFWDYHVIFIYAPDERAVVYDLDSDLPFPTYFWKYANETFRTDEVLHPKLHGRFRVIPALTYLQNFSSDRGHMKRQDGSWIKTPPNYPPISTSTCKDNLDSFINMEPGTGFGTVLSLKQFVNKFYRQKVNQSQSQATTK</sequence>
<comment type="catalytic activity">
    <reaction evidence="7 8">
        <text>N-terminal L-glutaminyl-[protein] + H2O = N-terminal L-glutamyl-[protein] + NH4(+)</text>
        <dbReference type="Rhea" id="RHEA:50680"/>
        <dbReference type="Rhea" id="RHEA-COMP:12668"/>
        <dbReference type="Rhea" id="RHEA-COMP:12777"/>
        <dbReference type="ChEBI" id="CHEBI:15377"/>
        <dbReference type="ChEBI" id="CHEBI:28938"/>
        <dbReference type="ChEBI" id="CHEBI:64721"/>
        <dbReference type="ChEBI" id="CHEBI:64722"/>
        <dbReference type="EC" id="3.5.1.122"/>
    </reaction>
</comment>
<comment type="caution">
    <text evidence="10">The sequence shown here is derived from an EMBL/GenBank/DDBJ whole genome shotgun (WGS) entry which is preliminary data.</text>
</comment>
<evidence type="ECO:0000256" key="1">
    <source>
        <dbReference type="ARBA" id="ARBA00003923"/>
    </source>
</evidence>
<evidence type="ECO:0000256" key="7">
    <source>
        <dbReference type="ARBA" id="ARBA00048768"/>
    </source>
</evidence>
<proteinExistence type="inferred from homology"/>
<dbReference type="FunFam" id="3.10.620.10:FF:000001">
    <property type="entry name" value="Blast:Protein N-terminal glutamine amidohydrolase"/>
    <property type="match status" value="1"/>
</dbReference>
<dbReference type="EC" id="3.5.1.122" evidence="4 8"/>
<evidence type="ECO:0000256" key="8">
    <source>
        <dbReference type="RuleBase" id="RU367082"/>
    </source>
</evidence>
<dbReference type="InterPro" id="IPR023128">
    <property type="entry name" value="Prot_N_Gln_amidohydro_ab_roll"/>
</dbReference>
<dbReference type="EMBL" id="JACMRX010000003">
    <property type="protein sequence ID" value="KAF7992927.1"/>
    <property type="molecule type" value="Genomic_DNA"/>
</dbReference>
<evidence type="ECO:0000313" key="10">
    <source>
        <dbReference type="EMBL" id="KAF7992927.1"/>
    </source>
</evidence>
<dbReference type="InterPro" id="IPR039733">
    <property type="entry name" value="NTAQ1"/>
</dbReference>
<accession>A0A835CR54</accession>
<dbReference type="Proteomes" id="UP000639338">
    <property type="component" value="Unassembled WGS sequence"/>
</dbReference>
<reference evidence="10 11" key="1">
    <citation type="submission" date="2020-08" db="EMBL/GenBank/DDBJ databases">
        <title>Aphidius gifuensis genome sequencing and assembly.</title>
        <authorList>
            <person name="Du Z."/>
        </authorList>
    </citation>
    <scope>NUCLEOTIDE SEQUENCE [LARGE SCALE GENOMIC DNA]</scope>
    <source>
        <strain evidence="10">YNYX2018</strain>
        <tissue evidence="10">Adults</tissue>
    </source>
</reference>
<feature type="domain" description="Protein N-terminal glutamine amidohydrolase alpha beta roll" evidence="9">
    <location>
        <begin position="26"/>
        <end position="203"/>
    </location>
</feature>
<evidence type="ECO:0000259" key="9">
    <source>
        <dbReference type="Pfam" id="PF09764"/>
    </source>
</evidence>
<evidence type="ECO:0000256" key="3">
    <source>
        <dbReference type="ARBA" id="ARBA00011245"/>
    </source>
</evidence>
<keyword evidence="11" id="KW-1185">Reference proteome</keyword>
<protein>
    <recommendedName>
        <fullName evidence="5 8">Protein N-terminal glutamine amidohydrolase</fullName>
        <ecNumber evidence="4 8">3.5.1.122</ecNumber>
    </recommendedName>
    <alternativeName>
        <fullName evidence="8">Protein NH2-terminal glutamine deamidase</fullName>
    </alternativeName>
</protein>
<dbReference type="OrthoDB" id="191192at2759"/>
<dbReference type="GO" id="GO:0005829">
    <property type="term" value="C:cytosol"/>
    <property type="evidence" value="ECO:0007669"/>
    <property type="project" value="TreeGrafter"/>
</dbReference>
<dbReference type="InterPro" id="IPR037132">
    <property type="entry name" value="N_Gln_amidohydro_ab_roll_sf"/>
</dbReference>
<dbReference type="GO" id="GO:0008418">
    <property type="term" value="F:protein-N-terminal asparagine amidohydrolase activity"/>
    <property type="evidence" value="ECO:0007669"/>
    <property type="project" value="UniProtKB-UniRule"/>
</dbReference>
<evidence type="ECO:0000256" key="5">
    <source>
        <dbReference type="ARBA" id="ARBA00021247"/>
    </source>
</evidence>
<dbReference type="GO" id="GO:0005634">
    <property type="term" value="C:nucleus"/>
    <property type="evidence" value="ECO:0007669"/>
    <property type="project" value="TreeGrafter"/>
</dbReference>
<dbReference type="Gene3D" id="3.10.620.10">
    <property type="entry name" value="Protein N-terminal glutamine amidohydrolase, alpha beta roll"/>
    <property type="match status" value="1"/>
</dbReference>
<organism evidence="10 11">
    <name type="scientific">Aphidius gifuensis</name>
    <name type="common">Parasitoid wasp</name>
    <dbReference type="NCBI Taxonomy" id="684658"/>
    <lineage>
        <taxon>Eukaryota</taxon>
        <taxon>Metazoa</taxon>
        <taxon>Ecdysozoa</taxon>
        <taxon>Arthropoda</taxon>
        <taxon>Hexapoda</taxon>
        <taxon>Insecta</taxon>
        <taxon>Pterygota</taxon>
        <taxon>Neoptera</taxon>
        <taxon>Endopterygota</taxon>
        <taxon>Hymenoptera</taxon>
        <taxon>Apocrita</taxon>
        <taxon>Ichneumonoidea</taxon>
        <taxon>Braconidae</taxon>
        <taxon>Aphidiinae</taxon>
        <taxon>Aphidius</taxon>
    </lineage>
</organism>
<evidence type="ECO:0000256" key="2">
    <source>
        <dbReference type="ARBA" id="ARBA00008985"/>
    </source>
</evidence>
<keyword evidence="6 8" id="KW-0378">Hydrolase</keyword>
<dbReference type="GO" id="GO:0070773">
    <property type="term" value="F:protein-N-terminal glutamine amidohydrolase activity"/>
    <property type="evidence" value="ECO:0007669"/>
    <property type="project" value="UniProtKB-UniRule"/>
</dbReference>
<comment type="function">
    <text evidence="1 8">Mediates the side-chain deamidation of N-terminal glutamine residues to glutamate, an important step in N-end rule pathway of protein degradation. Conversion of the resulting N-terminal glutamine to glutamate renders the protein susceptible to arginylation, polyubiquitination and degradation as specified by the N-end rule. Does not act on substrates with internal or C-terminal glutamine and does not act on non-glutamine residues in any position.</text>
</comment>
<dbReference type="AlphaFoldDB" id="A0A835CR54"/>